<feature type="region of interest" description="Disordered" evidence="1">
    <location>
        <begin position="1"/>
        <end position="22"/>
    </location>
</feature>
<comment type="caution">
    <text evidence="2">The sequence shown here is derived from an EMBL/GenBank/DDBJ whole genome shotgun (WGS) entry which is preliminary data.</text>
</comment>
<evidence type="ECO:0000256" key="1">
    <source>
        <dbReference type="SAM" id="MobiDB-lite"/>
    </source>
</evidence>
<dbReference type="AlphaFoldDB" id="A0A645HIV2"/>
<feature type="compositionally biased region" description="Basic and acidic residues" evidence="1">
    <location>
        <begin position="1"/>
        <end position="13"/>
    </location>
</feature>
<name>A0A645HIV2_9ZZZZ</name>
<dbReference type="EMBL" id="VSSQ01094379">
    <property type="protein sequence ID" value="MPN38887.1"/>
    <property type="molecule type" value="Genomic_DNA"/>
</dbReference>
<proteinExistence type="predicted"/>
<reference evidence="2" key="1">
    <citation type="submission" date="2019-08" db="EMBL/GenBank/DDBJ databases">
        <authorList>
            <person name="Kucharzyk K."/>
            <person name="Murdoch R.W."/>
            <person name="Higgins S."/>
            <person name="Loffler F."/>
        </authorList>
    </citation>
    <scope>NUCLEOTIDE SEQUENCE</scope>
</reference>
<sequence length="95" mass="10118">MAMDIDEPRRDQAAPHIRHPLGGFRGNAFLNAGDGSALNRHVRHSGKRGGRVHHLSVLQQKVIGFHGHCPPALVHSALPAIRSGTGGAAPKAFPR</sequence>
<gene>
    <name evidence="2" type="ORF">SDC9_186412</name>
</gene>
<organism evidence="2">
    <name type="scientific">bioreactor metagenome</name>
    <dbReference type="NCBI Taxonomy" id="1076179"/>
    <lineage>
        <taxon>unclassified sequences</taxon>
        <taxon>metagenomes</taxon>
        <taxon>ecological metagenomes</taxon>
    </lineage>
</organism>
<protein>
    <submittedName>
        <fullName evidence="2">Uncharacterized protein</fullName>
    </submittedName>
</protein>
<evidence type="ECO:0000313" key="2">
    <source>
        <dbReference type="EMBL" id="MPN38887.1"/>
    </source>
</evidence>
<accession>A0A645HIV2</accession>